<feature type="region of interest" description="Disordered" evidence="1">
    <location>
        <begin position="2109"/>
        <end position="2242"/>
    </location>
</feature>
<feature type="region of interest" description="Disordered" evidence="1">
    <location>
        <begin position="2984"/>
        <end position="3013"/>
    </location>
</feature>
<feature type="compositionally biased region" description="Low complexity" evidence="1">
    <location>
        <begin position="2991"/>
        <end position="3013"/>
    </location>
</feature>
<feature type="compositionally biased region" description="Low complexity" evidence="1">
    <location>
        <begin position="3110"/>
        <end position="3124"/>
    </location>
</feature>
<feature type="compositionally biased region" description="Low complexity" evidence="1">
    <location>
        <begin position="1961"/>
        <end position="1980"/>
    </location>
</feature>
<feature type="compositionally biased region" description="Low complexity" evidence="1">
    <location>
        <begin position="2859"/>
        <end position="2875"/>
    </location>
</feature>
<feature type="compositionally biased region" description="Polar residues" evidence="1">
    <location>
        <begin position="207"/>
        <end position="219"/>
    </location>
</feature>
<feature type="region of interest" description="Disordered" evidence="1">
    <location>
        <begin position="1619"/>
        <end position="1667"/>
    </location>
</feature>
<feature type="compositionally biased region" description="Acidic residues" evidence="1">
    <location>
        <begin position="3126"/>
        <end position="3135"/>
    </location>
</feature>
<evidence type="ECO:0000313" key="2">
    <source>
        <dbReference type="EMBL" id="PHJ16146.1"/>
    </source>
</evidence>
<accession>A0A2C6KIH2</accession>
<feature type="compositionally biased region" description="Low complexity" evidence="1">
    <location>
        <begin position="1043"/>
        <end position="1060"/>
    </location>
</feature>
<gene>
    <name evidence="2" type="ORF">CSUI_010041</name>
</gene>
<feature type="non-terminal residue" evidence="2">
    <location>
        <position position="1"/>
    </location>
</feature>
<feature type="compositionally biased region" description="Low complexity" evidence="1">
    <location>
        <begin position="891"/>
        <end position="928"/>
    </location>
</feature>
<feature type="region of interest" description="Disordered" evidence="1">
    <location>
        <begin position="285"/>
        <end position="305"/>
    </location>
</feature>
<feature type="compositionally biased region" description="Low complexity" evidence="1">
    <location>
        <begin position="1655"/>
        <end position="1664"/>
    </location>
</feature>
<feature type="compositionally biased region" description="Polar residues" evidence="1">
    <location>
        <begin position="577"/>
        <end position="591"/>
    </location>
</feature>
<feature type="compositionally biased region" description="Low complexity" evidence="1">
    <location>
        <begin position="1933"/>
        <end position="1943"/>
    </location>
</feature>
<feature type="region of interest" description="Disordered" evidence="1">
    <location>
        <begin position="2724"/>
        <end position="2775"/>
    </location>
</feature>
<feature type="region of interest" description="Disordered" evidence="1">
    <location>
        <begin position="2049"/>
        <end position="2077"/>
    </location>
</feature>
<feature type="compositionally biased region" description="Low complexity" evidence="1">
    <location>
        <begin position="477"/>
        <end position="503"/>
    </location>
</feature>
<dbReference type="EMBL" id="MIGC01006578">
    <property type="protein sequence ID" value="PHJ16146.1"/>
    <property type="molecule type" value="Genomic_DNA"/>
</dbReference>
<feature type="compositionally biased region" description="Gly residues" evidence="1">
    <location>
        <begin position="448"/>
        <end position="457"/>
    </location>
</feature>
<dbReference type="Proteomes" id="UP000221165">
    <property type="component" value="Unassembled WGS sequence"/>
</dbReference>
<evidence type="ECO:0000256" key="1">
    <source>
        <dbReference type="SAM" id="MobiDB-lite"/>
    </source>
</evidence>
<dbReference type="GeneID" id="94433359"/>
<feature type="region of interest" description="Disordered" evidence="1">
    <location>
        <begin position="38"/>
        <end position="112"/>
    </location>
</feature>
<feature type="compositionally biased region" description="Basic and acidic residues" evidence="1">
    <location>
        <begin position="1633"/>
        <end position="1651"/>
    </location>
</feature>
<feature type="compositionally biased region" description="Gly residues" evidence="1">
    <location>
        <begin position="1033"/>
        <end position="1042"/>
    </location>
</feature>
<feature type="compositionally biased region" description="Low complexity" evidence="1">
    <location>
        <begin position="413"/>
        <end position="425"/>
    </location>
</feature>
<feature type="compositionally biased region" description="Low complexity" evidence="1">
    <location>
        <begin position="3054"/>
        <end position="3069"/>
    </location>
</feature>
<feature type="compositionally biased region" description="Polar residues" evidence="1">
    <location>
        <begin position="426"/>
        <end position="436"/>
    </location>
</feature>
<feature type="region of interest" description="Disordered" evidence="1">
    <location>
        <begin position="3040"/>
        <end position="3097"/>
    </location>
</feature>
<feature type="compositionally biased region" description="Basic and acidic residues" evidence="1">
    <location>
        <begin position="1737"/>
        <end position="1749"/>
    </location>
</feature>
<feature type="region of interest" description="Disordered" evidence="1">
    <location>
        <begin position="2788"/>
        <end position="2881"/>
    </location>
</feature>
<proteinExistence type="predicted"/>
<feature type="region of interest" description="Disordered" evidence="1">
    <location>
        <begin position="891"/>
        <end position="1219"/>
    </location>
</feature>
<feature type="compositionally biased region" description="Basic and acidic residues" evidence="1">
    <location>
        <begin position="1695"/>
        <end position="1710"/>
    </location>
</feature>
<feature type="region of interest" description="Disordered" evidence="1">
    <location>
        <begin position="2284"/>
        <end position="2388"/>
    </location>
</feature>
<feature type="non-terminal residue" evidence="2">
    <location>
        <position position="3172"/>
    </location>
</feature>
<feature type="compositionally biased region" description="Low complexity" evidence="1">
    <location>
        <begin position="987"/>
        <end position="1001"/>
    </location>
</feature>
<feature type="compositionally biased region" description="Low complexity" evidence="1">
    <location>
        <begin position="1380"/>
        <end position="1400"/>
    </location>
</feature>
<feature type="region of interest" description="Disordered" evidence="1">
    <location>
        <begin position="1277"/>
        <end position="1317"/>
    </location>
</feature>
<comment type="caution">
    <text evidence="2">The sequence shown here is derived from an EMBL/GenBank/DDBJ whole genome shotgun (WGS) entry which is preliminary data.</text>
</comment>
<dbReference type="RefSeq" id="XP_067917876.1">
    <property type="nucleotide sequence ID" value="XM_068070148.1"/>
</dbReference>
<dbReference type="VEuPathDB" id="ToxoDB:CSUI_010041"/>
<feature type="compositionally biased region" description="Gly residues" evidence="1">
    <location>
        <begin position="137"/>
        <end position="154"/>
    </location>
</feature>
<feature type="compositionally biased region" description="Basic and acidic residues" evidence="1">
    <location>
        <begin position="2127"/>
        <end position="2146"/>
    </location>
</feature>
<feature type="compositionally biased region" description="Low complexity" evidence="1">
    <location>
        <begin position="1477"/>
        <end position="1486"/>
    </location>
</feature>
<protein>
    <submittedName>
        <fullName evidence="2">Uncharacterized protein</fullName>
    </submittedName>
</protein>
<feature type="compositionally biased region" description="Basic and acidic residues" evidence="1">
    <location>
        <begin position="2509"/>
        <end position="2551"/>
    </location>
</feature>
<feature type="compositionally biased region" description="Gly residues" evidence="1">
    <location>
        <begin position="1075"/>
        <end position="1086"/>
    </location>
</feature>
<feature type="compositionally biased region" description="Gly residues" evidence="1">
    <location>
        <begin position="1435"/>
        <end position="1450"/>
    </location>
</feature>
<feature type="compositionally biased region" description="Basic and acidic residues" evidence="1">
    <location>
        <begin position="2748"/>
        <end position="2769"/>
    </location>
</feature>
<feature type="compositionally biased region" description="Basic and acidic residues" evidence="1">
    <location>
        <begin position="2355"/>
        <end position="2388"/>
    </location>
</feature>
<feature type="compositionally biased region" description="Low complexity" evidence="1">
    <location>
        <begin position="1715"/>
        <end position="1726"/>
    </location>
</feature>
<feature type="region of interest" description="Disordered" evidence="1">
    <location>
        <begin position="1380"/>
        <end position="1571"/>
    </location>
</feature>
<feature type="region of interest" description="Disordered" evidence="1">
    <location>
        <begin position="2509"/>
        <end position="2552"/>
    </location>
</feature>
<feature type="compositionally biased region" description="Polar residues" evidence="1">
    <location>
        <begin position="3078"/>
        <end position="3097"/>
    </location>
</feature>
<feature type="region of interest" description="Disordered" evidence="1">
    <location>
        <begin position="130"/>
        <end position="235"/>
    </location>
</feature>
<keyword evidence="3" id="KW-1185">Reference proteome</keyword>
<feature type="compositionally biased region" description="Low complexity" evidence="1">
    <location>
        <begin position="936"/>
        <end position="954"/>
    </location>
</feature>
<feature type="compositionally biased region" description="Polar residues" evidence="1">
    <location>
        <begin position="1727"/>
        <end position="1736"/>
    </location>
</feature>
<name>A0A2C6KIH2_9APIC</name>
<feature type="compositionally biased region" description="Low complexity" evidence="1">
    <location>
        <begin position="89"/>
        <end position="112"/>
    </location>
</feature>
<feature type="compositionally biased region" description="Low complexity" evidence="1">
    <location>
        <begin position="967"/>
        <end position="978"/>
    </location>
</feature>
<dbReference type="OrthoDB" id="332013at2759"/>
<feature type="region of interest" description="Disordered" evidence="1">
    <location>
        <begin position="2452"/>
        <end position="2483"/>
    </location>
</feature>
<feature type="region of interest" description="Disordered" evidence="1">
    <location>
        <begin position="1"/>
        <end position="23"/>
    </location>
</feature>
<feature type="region of interest" description="Disordered" evidence="1">
    <location>
        <begin position="3110"/>
        <end position="3145"/>
    </location>
</feature>
<evidence type="ECO:0000313" key="3">
    <source>
        <dbReference type="Proteomes" id="UP000221165"/>
    </source>
</evidence>
<feature type="region of interest" description="Disordered" evidence="1">
    <location>
        <begin position="1923"/>
        <end position="1986"/>
    </location>
</feature>
<sequence length="3172" mass="334336">VASPVHSVSTSTTWTSSSSSSSLQLPGVLLGGGLLSQQSGALSDRSSIVTGASPAERETGPLGVVTEEEEAESLSSQTNLTGGAGGSRSITTTISTTHHHSSSSSSSSSTHSSMSFCTCCWCRRRGGGSASHVHRQGGSGRGAAGGGGMGVEGGGGEEEQQRRGGGEQGGGSDGGDVSSSKCETAEGGGREESLIMSIGGTAGGHSSVRSSSPDMTPSIFQGERGDEEEEQLGDLSNHHCRCSSCIVKGLTRKNGTKTTFGGLLPLSDEERQMYQRRLRRRYRKKKFSVNGEGDQNGGDRGGRSHSMIDHEIAEDEEEEEDFFSDDNTHETLLCLYSPNEEHLLSSLHHDGGETQAEEELEVGDPDQLSFSDWVYLRHEDTLMNSAPICFDILSAAPPGILLGAAVHNIGSSDVNSGNSSSSSGSYHHQTASHSSTHGGGPKSDRGRLFGGDSGGGSRGHRSSSSSSSSHHHKNRSTSHLFHSTLASTTGLSSSPPEQPGSSSSHHHTPFKTTEGGGPGGGSLTTSSRPSSSSHQDSSTLSHLHSGGTHASHLSNEKSRLSSSIGEGGGGATGDESTLLTSTNMGSTSSEGANHLKKNDGSSGRGGGRGGGSRPTDGASGVCTSSSGGGGGEEDEEEGGAMSISDALHQPPGEDSSVHRMKSRLLRRERKRKAAWRLIEGFSLDAICEDLERQNGSWRTDVLPVEFRPPNCKMDISPLHTSSPFSVYYNNLSGEKWWCGVEALEDMDHLLTAVEDLTLSPTTSTATSPPSYIYDHEGGAGGDLRYLYPNSELLSTTSPSSSSLLMSLSSSPSLSLSSSGYMNHLYRPSHPGGAAGGGGVGGPPDSVLTTYGMTPGGGGLSSSSTTVHFLASSHLGGGSGERYLLHPSDDATAAAGGAGGSSSRYYSSGVSSGGVASPSTSTSSSLRPGTAGGGAGVAPSLLSSSSSAGGTSSDHPSSHISLMMTGPSSSPYDLSSSSSTHASGGGNLPAAAGGLNLPLPAGTSSGDTPQQHHLVLGGPMMSGATGTAAQGPLVPGGGGGGGLLMTASTSSSSVSESTSSALHRHPSQVFYSTGAAGAGGTPDGGNLGPSSSGGSAGDVVIMMNAPGATTPSPGMGGTSSSGADFDLLAKGASPAAVSSQHLPAGTPPGGVGAGVEFDGAHHHSQGGAANGSRVLLPTGAEETSSSSHLPGTSSHRGMIPPGMVFLQPGGDSSHPPSSQLGGLAATIHPQLIQGSRGGGGATLISSSSLPLPSSTSSISVVESGSFAAKSSPNMLVMSPTGDTTTPAPALSSSTSRLGGDTRSGLPPLGGTAGGSGGGGVLITLPGRATSQQLQQQQGAAGYNLQDASPYAVSSYITSSLPSGGGVLPAASAAPAQAAALLSSSPNTPSGSLPSSTSLSSLQGHPQGSSSNSMVMVMGATGHPLSSSSPTPAYVVQGGGRAMTGGAAGGEGVLRKDKRGHGGVLTSPTSQLAGISPHTAGTSQAAAAGGAGGTPGDETSAAHSRALSHSTGTALRETGGGGDLSSTTTTSGHPSSYRLGHGASVDQQGAHAMKGGVAGSSRSTGGGLKSASLSSQAGGIGTWDLEESALLLYLVQKYTQPCSPWKYLSYDFQDDFPSSLDDGSYPYTSHNSYLTREEGEKRDSSMAKHHSETPVHYSGSYSSFSSRRGRGPLYMKDRRRRRFFSSSFLLWTQRQRRKEESLSSQDDRRGADLQHAPSSSPIPSSSQSDRTTPLTSTDGEPRQDAKKKEKMSSPMTTSSSISSSLSSSSSSTHFHKPYINWQLIAASLSDPGTWSCRPLTHISKCSPFAFSSRTFSARFRQEEGDGKEEIDGIRAIPRGETSSVFSSSSPPIASVMTDSMFAAGLCRLRSPYECYAQYRFLQSHINLLKLHSRQPSSSSSPQDLQHSTVLLRLLERTRQYQARTPIFSESFAQRTSPSTSSSSSSYMASQGDQLNRPGRKALDTSSSDPAAISSSTLSSSSSLPPPHLHVPPYARSPLASFQVPAYVSILPRSVSIGDLRRLLLACFLRHSSDHPRFSSTKGQHLKQEGGVATPILPNQGNEEKGKFSTSTETMKSPDLDERDGKILLSSSFLVSFQEKMHRWFEQLRAQEKEEEEERRGAVVVVLEPPSRKKEMGGRQEATDVKDLSQKNLGGCQRGRARKRSECSSREEKEEAEPKMKRNRGEGDQETDKDEKESPPSCTNPRKSRQSPDHKNDHGSSCQDRVGNEDVSPHLPSQQGGMPAFSVKAYPLHGTFIEDLHSFSSSFTKARDWNRTSSSFLSFFSSSHLSRSLSTQPRPFLRQDEDDDDVIRSPADECTSAPASSSKKKRKGSSSHDSDTKAQSSSSSHPEEGEEEEREKTLHEDESGVRIKERDDTSTRRRGDKRDEHPPYRRRDEMERWLYPSSHDLLVGASFYDYPRTGRYGVSQLFLRLFVSFSQQLLSRYFFLFSSSNKKEGRSLQGGQREEEREENVSPSSSLKNPPADDRLRRQLSASQFRFIMALSSLFLRENEMSREGRREREREGRGNERGKEEEEARQMGSTEEEKKREETRAPSRYTDGTHYYELILFRFLLSFFQNPFSSSSSQHTGGTPSRSKSQKKNNFSSFFSASRSYPSSTISLAPLGTVLGGDVPGSSHLLSLLRYLNPLDYYGEVLSGLQGTYEALAPEEEERRVVGSIPSFLCNNVSSFSSRCVPLPYPAITADTGEVQRRRERKIRERMTRKKRRIEGLLLNGQGLPDEKVEPPPGKSLGRNEVEDEEKRREEAVAKEEGKSISTASGDLVIKSEEVYHIQTKSSTSSSHEKIRGIGREDARQEEEREKDGSLSLEGSSDPNKAGERDLSCHAGSPMKEKKISSGRRDEASPSFSSFSTSTVDRSLSFSSPWMSEEEKLPVGEDFGTFMTEIAERQGYWMFDGTEENDRLLWKKTSPYDRLFSPISSSLPTGRGHATGARGLTSSSSAFSTPVNASLLHATSQGVSPSPLTAAAAQESLTNLSTSQTESSFSSSRAYQRSPSPSSLSFHDIITRVARRSLSAHSYSAASLCEKTRVPRRKRKRDALPSSLSHHLLPEHASAGGSPGGYLSSHSMATTSSPTNPIMTSPSSIGNYVTPSLPPCSASAASHSSLPLSSGADEDDDDEECDLSRQESEAIKASASLVCRCSESMRKRLTALQNLSEA</sequence>
<organism evidence="2 3">
    <name type="scientific">Cystoisospora suis</name>
    <dbReference type="NCBI Taxonomy" id="483139"/>
    <lineage>
        <taxon>Eukaryota</taxon>
        <taxon>Sar</taxon>
        <taxon>Alveolata</taxon>
        <taxon>Apicomplexa</taxon>
        <taxon>Conoidasida</taxon>
        <taxon>Coccidia</taxon>
        <taxon>Eucoccidiorida</taxon>
        <taxon>Eimeriorina</taxon>
        <taxon>Sarcocystidae</taxon>
        <taxon>Cystoisospora</taxon>
    </lineage>
</organism>
<feature type="compositionally biased region" description="Low complexity" evidence="1">
    <location>
        <begin position="1282"/>
        <end position="1294"/>
    </location>
</feature>
<feature type="region of interest" description="Disordered" evidence="1">
    <location>
        <begin position="1695"/>
        <end position="1766"/>
    </location>
</feature>
<feature type="compositionally biased region" description="Basic and acidic residues" evidence="1">
    <location>
        <begin position="2797"/>
        <end position="2819"/>
    </location>
</feature>
<feature type="compositionally biased region" description="Gly residues" evidence="1">
    <location>
        <begin position="602"/>
        <end position="612"/>
    </location>
</feature>
<feature type="region of interest" description="Disordered" evidence="1">
    <location>
        <begin position="2932"/>
        <end position="2953"/>
    </location>
</feature>
<reference evidence="2 3" key="1">
    <citation type="journal article" date="2017" name="Int. J. Parasitol.">
        <title>The genome of the protozoan parasite Cystoisospora suis and a reverse vaccinology approach to identify vaccine candidates.</title>
        <authorList>
            <person name="Palmieri N."/>
            <person name="Shrestha A."/>
            <person name="Ruttkowski B."/>
            <person name="Beck T."/>
            <person name="Vogl C."/>
            <person name="Tomley F."/>
            <person name="Blake D.P."/>
            <person name="Joachim A."/>
        </authorList>
    </citation>
    <scope>NUCLEOTIDE SEQUENCE [LARGE SCALE GENOMIC DNA]</scope>
    <source>
        <strain evidence="2 3">Wien I</strain>
    </source>
</reference>
<feature type="compositionally biased region" description="Basic and acidic residues" evidence="1">
    <location>
        <begin position="2161"/>
        <end position="2184"/>
    </location>
</feature>
<feature type="compositionally biased region" description="Low complexity" evidence="1">
    <location>
        <begin position="1407"/>
        <end position="1416"/>
    </location>
</feature>
<feature type="compositionally biased region" description="Low complexity" evidence="1">
    <location>
        <begin position="523"/>
        <end position="545"/>
    </location>
</feature>
<feature type="compositionally biased region" description="Low complexity" evidence="1">
    <location>
        <begin position="1750"/>
        <end position="1766"/>
    </location>
</feature>
<feature type="compositionally biased region" description="Low complexity" evidence="1">
    <location>
        <begin position="1182"/>
        <end position="1194"/>
    </location>
</feature>
<feature type="region of interest" description="Disordered" evidence="1">
    <location>
        <begin position="413"/>
        <end position="661"/>
    </location>
</feature>
<feature type="compositionally biased region" description="Basic and acidic residues" evidence="1">
    <location>
        <begin position="2845"/>
        <end position="2858"/>
    </location>
</feature>